<feature type="compositionally biased region" description="Low complexity" evidence="1">
    <location>
        <begin position="678"/>
        <end position="698"/>
    </location>
</feature>
<accession>A0A553P074</accession>
<dbReference type="Pfam" id="PF16009">
    <property type="entry name" value="DUF4779"/>
    <property type="match status" value="1"/>
</dbReference>
<evidence type="ECO:0000313" key="2">
    <source>
        <dbReference type="EMBL" id="TRY71012.1"/>
    </source>
</evidence>
<feature type="compositionally biased region" description="Gly residues" evidence="1">
    <location>
        <begin position="495"/>
        <end position="513"/>
    </location>
</feature>
<reference evidence="2 3" key="1">
    <citation type="journal article" date="2018" name="Nat. Ecol. Evol.">
        <title>Genomic signatures of mitonuclear coevolution across populations of Tigriopus californicus.</title>
        <authorList>
            <person name="Barreto F.S."/>
            <person name="Watson E.T."/>
            <person name="Lima T.G."/>
            <person name="Willett C.S."/>
            <person name="Edmands S."/>
            <person name="Li W."/>
            <person name="Burton R.S."/>
        </authorList>
    </citation>
    <scope>NUCLEOTIDE SEQUENCE [LARGE SCALE GENOMIC DNA]</scope>
    <source>
        <strain evidence="2 3">San Diego</strain>
    </source>
</reference>
<feature type="region of interest" description="Disordered" evidence="1">
    <location>
        <begin position="424"/>
        <end position="482"/>
    </location>
</feature>
<name>A0A553P074_TIGCA</name>
<organism evidence="2 3">
    <name type="scientific">Tigriopus californicus</name>
    <name type="common">Marine copepod</name>
    <dbReference type="NCBI Taxonomy" id="6832"/>
    <lineage>
        <taxon>Eukaryota</taxon>
        <taxon>Metazoa</taxon>
        <taxon>Ecdysozoa</taxon>
        <taxon>Arthropoda</taxon>
        <taxon>Crustacea</taxon>
        <taxon>Multicrustacea</taxon>
        <taxon>Hexanauplia</taxon>
        <taxon>Copepoda</taxon>
        <taxon>Harpacticoida</taxon>
        <taxon>Harpacticidae</taxon>
        <taxon>Tigriopus</taxon>
    </lineage>
</organism>
<dbReference type="EMBL" id="VCGU01000009">
    <property type="protein sequence ID" value="TRY71012.1"/>
    <property type="molecule type" value="Genomic_DNA"/>
</dbReference>
<dbReference type="OMA" id="EAHESKP"/>
<gene>
    <name evidence="2" type="ORF">TCAL_10697</name>
</gene>
<comment type="caution">
    <text evidence="2">The sequence shown here is derived from an EMBL/GenBank/DDBJ whole genome shotgun (WGS) entry which is preliminary data.</text>
</comment>
<feature type="region of interest" description="Disordered" evidence="1">
    <location>
        <begin position="663"/>
        <end position="698"/>
    </location>
</feature>
<dbReference type="InterPro" id="IPR031959">
    <property type="entry name" value="DUF4779"/>
</dbReference>
<feature type="compositionally biased region" description="Gly residues" evidence="1">
    <location>
        <begin position="554"/>
        <end position="566"/>
    </location>
</feature>
<feature type="compositionally biased region" description="Basic residues" evidence="1">
    <location>
        <begin position="106"/>
        <end position="125"/>
    </location>
</feature>
<evidence type="ECO:0000313" key="3">
    <source>
        <dbReference type="Proteomes" id="UP000318571"/>
    </source>
</evidence>
<dbReference type="AlphaFoldDB" id="A0A553P074"/>
<feature type="compositionally biased region" description="Basic residues" evidence="1">
    <location>
        <begin position="42"/>
        <end position="52"/>
    </location>
</feature>
<feature type="compositionally biased region" description="Gly residues" evidence="1">
    <location>
        <begin position="663"/>
        <end position="674"/>
    </location>
</feature>
<feature type="region of interest" description="Disordered" evidence="1">
    <location>
        <begin position="495"/>
        <end position="633"/>
    </location>
</feature>
<protein>
    <submittedName>
        <fullName evidence="2">Uncharacterized protein</fullName>
    </submittedName>
</protein>
<proteinExistence type="predicted"/>
<feature type="compositionally biased region" description="Gly residues" evidence="1">
    <location>
        <begin position="537"/>
        <end position="546"/>
    </location>
</feature>
<feature type="compositionally biased region" description="Basic and acidic residues" evidence="1">
    <location>
        <begin position="517"/>
        <end position="529"/>
    </location>
</feature>
<feature type="region of interest" description="Disordered" evidence="1">
    <location>
        <begin position="38"/>
        <end position="58"/>
    </location>
</feature>
<dbReference type="Proteomes" id="UP000318571">
    <property type="component" value="Chromosome 9"/>
</dbReference>
<sequence>MTVLDMGTTHLIQRSFVEVENNEEEDLEIDPMAVAASGYGHKGGKKSKKHKAHYGDKGVKGYKGKKWGKKGKKYFKKHFDKKYKKKKGHHEGKKFHGDFFKGNKGHKAAKYGKKGHHNKGHKTKGFKNTYHKNEYSKKTKFYDSFDNGGYHKKFGGYKGYYGGSKGKKFKGGKHTGGFHGDDFGKKDLSSELLMDDPHPFESNDHHDIAEDVDHHNEHRAHALPPATTTTTSSLEPVELHGTNPAYAVPGGYASTGGYSSLGGYPSPAPGGYFTQGGYSTPGGYSPPNNFASPQAYPSKPTTPTHYYSPEHYKTGGHGYLMGYHENLSPKTTHPVTPQIVYAIPSTQAPQAYHPFSGFYQTNSRQLQKRSPQDNFGHHSGEFDAVQDIGVPKKPHSMFASSFALRRIPKLEFKDVETTASGVPVFHDPHKLRPQARGGSSFGGVYSYGPNHNQGEQYPTYDYDDGSNQGKAPNYDDYGPGANKALGGNVDYNDYGPGGQGGGGGGFGGSGHGAQGHKAHDNSDGFHDFADVFNADEGGAGGGGGGRGRGRGRGGQRGGGGGGGGGADEFEFKEQGGGYDDYDPGNGPSQGVHNDYGGYDYSLGNPNREHLRHGGNSGQQAQDDDAPPYGDFAFDDPVPHDVPRGNQNRGAGVGFGPGAGLGGGVGGGGTRGGAGNFPSDVGGASDSFGFGSDPGFDFR</sequence>
<dbReference type="STRING" id="6832.A0A553P074"/>
<evidence type="ECO:0000256" key="1">
    <source>
        <dbReference type="SAM" id="MobiDB-lite"/>
    </source>
</evidence>
<keyword evidence="3" id="KW-1185">Reference proteome</keyword>
<feature type="region of interest" description="Disordered" evidence="1">
    <location>
        <begin position="106"/>
        <end position="127"/>
    </location>
</feature>